<dbReference type="AlphaFoldDB" id="A0A067CP84"/>
<keyword evidence="2" id="KW-1185">Reference proteome</keyword>
<evidence type="ECO:0000313" key="1">
    <source>
        <dbReference type="EMBL" id="KDO31055.1"/>
    </source>
</evidence>
<dbReference type="Proteomes" id="UP000030745">
    <property type="component" value="Unassembled WGS sequence"/>
</dbReference>
<evidence type="ECO:0000313" key="2">
    <source>
        <dbReference type="Proteomes" id="UP000030745"/>
    </source>
</evidence>
<dbReference type="GeneID" id="24140915"/>
<dbReference type="KEGG" id="spar:SPRG_19583"/>
<gene>
    <name evidence="1" type="ORF">SPRG_19583</name>
</gene>
<organism evidence="1 2">
    <name type="scientific">Saprolegnia parasitica (strain CBS 223.65)</name>
    <dbReference type="NCBI Taxonomy" id="695850"/>
    <lineage>
        <taxon>Eukaryota</taxon>
        <taxon>Sar</taxon>
        <taxon>Stramenopiles</taxon>
        <taxon>Oomycota</taxon>
        <taxon>Saprolegniomycetes</taxon>
        <taxon>Saprolegniales</taxon>
        <taxon>Saprolegniaceae</taxon>
        <taxon>Saprolegnia</taxon>
    </lineage>
</organism>
<reference evidence="1 2" key="1">
    <citation type="journal article" date="2013" name="PLoS Genet.">
        <title>Distinctive expansion of potential virulence genes in the genome of the oomycete fish pathogen Saprolegnia parasitica.</title>
        <authorList>
            <person name="Jiang R.H."/>
            <person name="de Bruijn I."/>
            <person name="Haas B.J."/>
            <person name="Belmonte R."/>
            <person name="Lobach L."/>
            <person name="Christie J."/>
            <person name="van den Ackerveken G."/>
            <person name="Bottin A."/>
            <person name="Bulone V."/>
            <person name="Diaz-Moreno S.M."/>
            <person name="Dumas B."/>
            <person name="Fan L."/>
            <person name="Gaulin E."/>
            <person name="Govers F."/>
            <person name="Grenville-Briggs L.J."/>
            <person name="Horner N.R."/>
            <person name="Levin J.Z."/>
            <person name="Mammella M."/>
            <person name="Meijer H.J."/>
            <person name="Morris P."/>
            <person name="Nusbaum C."/>
            <person name="Oome S."/>
            <person name="Phillips A.J."/>
            <person name="van Rooyen D."/>
            <person name="Rzeszutek E."/>
            <person name="Saraiva M."/>
            <person name="Secombes C.J."/>
            <person name="Seidl M.F."/>
            <person name="Snel B."/>
            <person name="Stassen J.H."/>
            <person name="Sykes S."/>
            <person name="Tripathy S."/>
            <person name="van den Berg H."/>
            <person name="Vega-Arreguin J.C."/>
            <person name="Wawra S."/>
            <person name="Young S.K."/>
            <person name="Zeng Q."/>
            <person name="Dieguez-Uribeondo J."/>
            <person name="Russ C."/>
            <person name="Tyler B.M."/>
            <person name="van West P."/>
        </authorList>
    </citation>
    <scope>NUCLEOTIDE SEQUENCE [LARGE SCALE GENOMIC DNA]</scope>
    <source>
        <strain evidence="1 2">CBS 223.65</strain>
    </source>
</reference>
<proteinExistence type="predicted"/>
<dbReference type="EMBL" id="KK583199">
    <property type="protein sequence ID" value="KDO31055.1"/>
    <property type="molecule type" value="Genomic_DNA"/>
</dbReference>
<protein>
    <submittedName>
        <fullName evidence="1">Uncharacterized protein</fullName>
    </submittedName>
</protein>
<name>A0A067CP84_SAPPC</name>
<accession>A0A067CP84</accession>
<dbReference type="RefSeq" id="XP_012198316.1">
    <property type="nucleotide sequence ID" value="XM_012342926.1"/>
</dbReference>
<sequence>MGRHEIESGENDLDSRLTFMRMYDPIVVSSWCVRPSANGDGSSVMLPRSSSDEFGSSLTTRTLVSSSMVDSVRSSSDVSRPAQALPWSAMALRRSTTCARRKCSSTFCFRRHFRLAALILSWRSRETLAFFVSLGHLGEMCCLPLASVGGSDESDVEAESAGGGSICMKSCGCMGAVLLLLWWCRCCSDAWR</sequence>
<dbReference type="VEuPathDB" id="FungiDB:SPRG_19583"/>